<dbReference type="EMBL" id="LVYD01000130">
    <property type="protein sequence ID" value="OQP56374.1"/>
    <property type="molecule type" value="Genomic_DNA"/>
</dbReference>
<dbReference type="OrthoDB" id="678760at2"/>
<organism evidence="1 2">
    <name type="scientific">Niastella vici</name>
    <dbReference type="NCBI Taxonomy" id="1703345"/>
    <lineage>
        <taxon>Bacteria</taxon>
        <taxon>Pseudomonadati</taxon>
        <taxon>Bacteroidota</taxon>
        <taxon>Chitinophagia</taxon>
        <taxon>Chitinophagales</taxon>
        <taxon>Chitinophagaceae</taxon>
        <taxon>Niastella</taxon>
    </lineage>
</organism>
<accession>A0A1V9FDC8</accession>
<protein>
    <submittedName>
        <fullName evidence="1">Uncharacterized protein</fullName>
    </submittedName>
</protein>
<comment type="caution">
    <text evidence="1">The sequence shown here is derived from an EMBL/GenBank/DDBJ whole genome shotgun (WGS) entry which is preliminary data.</text>
</comment>
<dbReference type="Proteomes" id="UP000192796">
    <property type="component" value="Unassembled WGS sequence"/>
</dbReference>
<keyword evidence="2" id="KW-1185">Reference proteome</keyword>
<reference evidence="1 2" key="1">
    <citation type="submission" date="2016-03" db="EMBL/GenBank/DDBJ databases">
        <title>Niastella vici sp. nov., isolated from farmland soil.</title>
        <authorList>
            <person name="Chen L."/>
            <person name="Wang D."/>
            <person name="Yang S."/>
            <person name="Wang G."/>
        </authorList>
    </citation>
    <scope>NUCLEOTIDE SEQUENCE [LARGE SCALE GENOMIC DNA]</scope>
    <source>
        <strain evidence="1 2">DJ57</strain>
    </source>
</reference>
<name>A0A1V9FDC8_9BACT</name>
<evidence type="ECO:0000313" key="2">
    <source>
        <dbReference type="Proteomes" id="UP000192796"/>
    </source>
</evidence>
<proteinExistence type="predicted"/>
<dbReference type="AlphaFoldDB" id="A0A1V9FDC8"/>
<dbReference type="RefSeq" id="WP_081156292.1">
    <property type="nucleotide sequence ID" value="NZ_LVYD01000130.1"/>
</dbReference>
<sequence length="84" mass="9622">MSSKLITKKELSIPAAIITEVAEVLLENEINNDIIGADTEIDEVLIEVQFEREQRDVIHQIVDMISDYQETEEEDDGEDDDEED</sequence>
<evidence type="ECO:0000313" key="1">
    <source>
        <dbReference type="EMBL" id="OQP56374.1"/>
    </source>
</evidence>
<gene>
    <name evidence="1" type="ORF">A3860_39910</name>
</gene>